<accession>K9WR96</accession>
<gene>
    <name evidence="1" type="ORF">Mic7113_6755</name>
</gene>
<reference evidence="1 2" key="1">
    <citation type="submission" date="2012-06" db="EMBL/GenBank/DDBJ databases">
        <title>Finished plasmid 6 of genome of Microcoleus sp. PCC 7113.</title>
        <authorList>
            <consortium name="US DOE Joint Genome Institute"/>
            <person name="Gugger M."/>
            <person name="Coursin T."/>
            <person name="Rippka R."/>
            <person name="Tandeau De Marsac N."/>
            <person name="Huntemann M."/>
            <person name="Wei C.-L."/>
            <person name="Han J."/>
            <person name="Detter J.C."/>
            <person name="Han C."/>
            <person name="Tapia R."/>
            <person name="Chen A."/>
            <person name="Kyrpides N."/>
            <person name="Mavromatis K."/>
            <person name="Markowitz V."/>
            <person name="Szeto E."/>
            <person name="Ivanova N."/>
            <person name="Pagani I."/>
            <person name="Pati A."/>
            <person name="Goodwin L."/>
            <person name="Nordberg H.P."/>
            <person name="Cantor M.N."/>
            <person name="Hua S.X."/>
            <person name="Woyke T."/>
            <person name="Kerfeld C.A."/>
        </authorList>
    </citation>
    <scope>NUCLEOTIDE SEQUENCE [LARGE SCALE GENOMIC DNA]</scope>
    <source>
        <strain evidence="1 2">PCC 7113</strain>
        <plasmid evidence="1 2">pMIC7113.06</plasmid>
    </source>
</reference>
<organism evidence="1 2">
    <name type="scientific">Allocoleopsis franciscana PCC 7113</name>
    <dbReference type="NCBI Taxonomy" id="1173027"/>
    <lineage>
        <taxon>Bacteria</taxon>
        <taxon>Bacillati</taxon>
        <taxon>Cyanobacteriota</taxon>
        <taxon>Cyanophyceae</taxon>
        <taxon>Coleofasciculales</taxon>
        <taxon>Coleofasciculaceae</taxon>
        <taxon>Allocoleopsis</taxon>
        <taxon>Allocoleopsis franciscana</taxon>
    </lineage>
</organism>
<name>K9WR96_9CYAN</name>
<dbReference type="AlphaFoldDB" id="K9WR96"/>
<evidence type="ECO:0000313" key="1">
    <source>
        <dbReference type="EMBL" id="AFZ22316.1"/>
    </source>
</evidence>
<keyword evidence="1" id="KW-0614">Plasmid</keyword>
<protein>
    <submittedName>
        <fullName evidence="1">Uncharacterized protein</fullName>
    </submittedName>
</protein>
<geneLocation type="plasmid" evidence="1 2">
    <name>pMIC7113.06</name>
</geneLocation>
<proteinExistence type="predicted"/>
<keyword evidence="2" id="KW-1185">Reference proteome</keyword>
<dbReference type="KEGG" id="mic:Mic7113_6755"/>
<dbReference type="Proteomes" id="UP000010471">
    <property type="component" value="Plasmid pMIC7113.06"/>
</dbReference>
<sequence length="49" mass="5665">MTIPQNANVNALTDNEIEAIKIRVHTLSQELWSCTPAPLHWVDDNVYRF</sequence>
<dbReference type="HOGENOM" id="CLU_3137726_0_0_3"/>
<evidence type="ECO:0000313" key="2">
    <source>
        <dbReference type="Proteomes" id="UP000010471"/>
    </source>
</evidence>
<dbReference type="RefSeq" id="WP_015186324.1">
    <property type="nucleotide sequence ID" value="NC_019742.1"/>
</dbReference>
<dbReference type="EMBL" id="CP003636">
    <property type="protein sequence ID" value="AFZ22316.1"/>
    <property type="molecule type" value="Genomic_DNA"/>
</dbReference>